<proteinExistence type="predicted"/>
<gene>
    <name evidence="1" type="ORF">LTS18_007223</name>
</gene>
<protein>
    <submittedName>
        <fullName evidence="1">Uncharacterized protein</fullName>
    </submittedName>
</protein>
<reference evidence="1" key="1">
    <citation type="submission" date="2024-09" db="EMBL/GenBank/DDBJ databases">
        <title>Black Yeasts Isolated from many extreme environments.</title>
        <authorList>
            <person name="Coleine C."/>
            <person name="Stajich J.E."/>
            <person name="Selbmann L."/>
        </authorList>
    </citation>
    <scope>NUCLEOTIDE SEQUENCE</scope>
    <source>
        <strain evidence="1">CCFEE 5737</strain>
    </source>
</reference>
<evidence type="ECO:0000313" key="1">
    <source>
        <dbReference type="EMBL" id="KAK3081382.1"/>
    </source>
</evidence>
<dbReference type="EMBL" id="JAWDJW010000180">
    <property type="protein sequence ID" value="KAK3081382.1"/>
    <property type="molecule type" value="Genomic_DNA"/>
</dbReference>
<sequence length="397" mass="44776">MSGDVDEEGWSYSFAFWKPSASWHGTHPWFHSFVRRRRWLRKRVRKHHRSPTEGKTGPKDAHRLNAEYFTIHSSRDRSPDSSIGTSTIKSEGFSVTSEDEAVLDDLEDIKDLATLMMRLKRAKVDRQKIVAVRGFVEHGEAGELGLLKDYMPHIMSLLVFQNSRRQLLANLMRTFDSIQSHRESHKNGKRPEGEQEKARIDALLDAVKAADAECKRLEYWSDIRDVIRHGETFGENAQERGWGRQWTGVAGMPPPDLEASLEEQKDDDAGDVAQPCRGPEQDPLQFLKDEKEDLKDQGAIVRGGEVFKDATHDCHNHADLPGTGDNAGRAEEAKEDEPGEEAINNDTHNRGDEYDREDVEEEGPNIPGRDGSLDYAEAEPLAEDSPSTLTDRGKGRA</sequence>
<dbReference type="Proteomes" id="UP001186974">
    <property type="component" value="Unassembled WGS sequence"/>
</dbReference>
<organism evidence="1 2">
    <name type="scientific">Coniosporium uncinatum</name>
    <dbReference type="NCBI Taxonomy" id="93489"/>
    <lineage>
        <taxon>Eukaryota</taxon>
        <taxon>Fungi</taxon>
        <taxon>Dikarya</taxon>
        <taxon>Ascomycota</taxon>
        <taxon>Pezizomycotina</taxon>
        <taxon>Dothideomycetes</taxon>
        <taxon>Dothideomycetes incertae sedis</taxon>
        <taxon>Coniosporium</taxon>
    </lineage>
</organism>
<comment type="caution">
    <text evidence="1">The sequence shown here is derived from an EMBL/GenBank/DDBJ whole genome shotgun (WGS) entry which is preliminary data.</text>
</comment>
<evidence type="ECO:0000313" key="2">
    <source>
        <dbReference type="Proteomes" id="UP001186974"/>
    </source>
</evidence>
<keyword evidence="2" id="KW-1185">Reference proteome</keyword>
<accession>A0ACC3DX47</accession>
<name>A0ACC3DX47_9PEZI</name>